<accession>A0ABS7UPB9</accession>
<evidence type="ECO:0000313" key="3">
    <source>
        <dbReference type="Proteomes" id="UP001165287"/>
    </source>
</evidence>
<evidence type="ECO:0000256" key="1">
    <source>
        <dbReference type="SAM" id="Phobius"/>
    </source>
</evidence>
<proteinExistence type="predicted"/>
<keyword evidence="3" id="KW-1185">Reference proteome</keyword>
<keyword evidence="1" id="KW-0812">Transmembrane</keyword>
<gene>
    <name evidence="2" type="ORF">K9V48_07745</name>
</gene>
<organism evidence="2 3">
    <name type="scientific">Metabacillus rhizolycopersici</name>
    <dbReference type="NCBI Taxonomy" id="2875709"/>
    <lineage>
        <taxon>Bacteria</taxon>
        <taxon>Bacillati</taxon>
        <taxon>Bacillota</taxon>
        <taxon>Bacilli</taxon>
        <taxon>Bacillales</taxon>
        <taxon>Bacillaceae</taxon>
        <taxon>Metabacillus</taxon>
    </lineage>
</organism>
<comment type="caution">
    <text evidence="2">The sequence shown here is derived from an EMBL/GenBank/DDBJ whole genome shotgun (WGS) entry which is preliminary data.</text>
</comment>
<name>A0ABS7UPB9_9BACI</name>
<sequence length="217" mass="24622">MIRNKGALIGSAIILCICMYLYFPFPNNVMLNARSTFMSFPISNQDGYIILGIIGSVLFIIAMTLLVSGIKKYYFRTIVMVLIVYAFLPMLLITMYQETLASSITAISYDGNGECNFEHVNEDLLNGECNFVLHNRSNEPVSFQLEFLDSFFMEDEVRMESLMNLAGPYSITIEANRKKSIRLKELLELSDVPKHIHGGTSFNIHFKLIDGETTRTL</sequence>
<reference evidence="2" key="1">
    <citation type="submission" date="2024-05" db="EMBL/GenBank/DDBJ databases">
        <title>Metabacillus sp. nov., isolated from the rhizosphere soil of tomato plants.</title>
        <authorList>
            <person name="Ma R."/>
        </authorList>
    </citation>
    <scope>NUCLEOTIDE SEQUENCE</scope>
    <source>
        <strain evidence="2">DBTR6</strain>
    </source>
</reference>
<feature type="transmembrane region" description="Helical" evidence="1">
    <location>
        <begin position="47"/>
        <end position="67"/>
    </location>
</feature>
<feature type="transmembrane region" description="Helical" evidence="1">
    <location>
        <begin position="74"/>
        <end position="96"/>
    </location>
</feature>
<keyword evidence="1" id="KW-1133">Transmembrane helix</keyword>
<dbReference type="EMBL" id="JAIQUM010000012">
    <property type="protein sequence ID" value="MBZ5750136.1"/>
    <property type="molecule type" value="Genomic_DNA"/>
</dbReference>
<feature type="transmembrane region" description="Helical" evidence="1">
    <location>
        <begin position="7"/>
        <end position="25"/>
    </location>
</feature>
<protein>
    <submittedName>
        <fullName evidence="2">Uncharacterized protein</fullName>
    </submittedName>
</protein>
<evidence type="ECO:0000313" key="2">
    <source>
        <dbReference type="EMBL" id="MBZ5750136.1"/>
    </source>
</evidence>
<dbReference type="Proteomes" id="UP001165287">
    <property type="component" value="Unassembled WGS sequence"/>
</dbReference>
<dbReference type="RefSeq" id="WP_224138144.1">
    <property type="nucleotide sequence ID" value="NZ_JAIQUM010000012.1"/>
</dbReference>
<keyword evidence="1" id="KW-0472">Membrane</keyword>